<dbReference type="AlphaFoldDB" id="A0A5J4PKS5"/>
<dbReference type="GO" id="GO:0003676">
    <property type="term" value="F:nucleic acid binding"/>
    <property type="evidence" value="ECO:0007669"/>
    <property type="project" value="InterPro"/>
</dbReference>
<sequence length="85" mass="9608">MTNAKILSLFELNILVKKNLKQCLPDTYWIQAELSDVRVNAPSSHCYVELVEKNKKNNSSVAKARGTVWENRKQPAPANRSSQPP</sequence>
<protein>
    <recommendedName>
        <fullName evidence="2">OB-fold nucleic acid binding domain-containing protein</fullName>
    </recommendedName>
</protein>
<comment type="caution">
    <text evidence="3">The sequence shown here is derived from an EMBL/GenBank/DDBJ whole genome shotgun (WGS) entry which is preliminary data.</text>
</comment>
<dbReference type="Pfam" id="PF13742">
    <property type="entry name" value="tRNA_anti_2"/>
    <property type="match status" value="1"/>
</dbReference>
<organism evidence="3">
    <name type="scientific">termite gut metagenome</name>
    <dbReference type="NCBI Taxonomy" id="433724"/>
    <lineage>
        <taxon>unclassified sequences</taxon>
        <taxon>metagenomes</taxon>
        <taxon>organismal metagenomes</taxon>
    </lineage>
</organism>
<dbReference type="EMBL" id="SNRY01007580">
    <property type="protein sequence ID" value="KAA6310137.1"/>
    <property type="molecule type" value="Genomic_DNA"/>
</dbReference>
<feature type="region of interest" description="Disordered" evidence="1">
    <location>
        <begin position="57"/>
        <end position="85"/>
    </location>
</feature>
<evidence type="ECO:0000313" key="3">
    <source>
        <dbReference type="EMBL" id="KAA6310137.1"/>
    </source>
</evidence>
<accession>A0A5J4PKS5</accession>
<feature type="domain" description="OB-fold nucleic acid binding" evidence="2">
    <location>
        <begin position="8"/>
        <end position="73"/>
    </location>
</feature>
<dbReference type="InterPro" id="IPR025824">
    <property type="entry name" value="OB-fold_nuc-bd_dom"/>
</dbReference>
<gene>
    <name evidence="3" type="ORF">EZS27_038507</name>
</gene>
<evidence type="ECO:0000259" key="2">
    <source>
        <dbReference type="Pfam" id="PF13742"/>
    </source>
</evidence>
<evidence type="ECO:0000256" key="1">
    <source>
        <dbReference type="SAM" id="MobiDB-lite"/>
    </source>
</evidence>
<name>A0A5J4PKS5_9ZZZZ</name>
<proteinExistence type="predicted"/>
<reference evidence="3" key="1">
    <citation type="submission" date="2019-03" db="EMBL/GenBank/DDBJ databases">
        <title>Single cell metagenomics reveals metabolic interactions within the superorganism composed of flagellate Streblomastix strix and complex community of Bacteroidetes bacteria on its surface.</title>
        <authorList>
            <person name="Treitli S.C."/>
            <person name="Kolisko M."/>
            <person name="Husnik F."/>
            <person name="Keeling P."/>
            <person name="Hampl V."/>
        </authorList>
    </citation>
    <scope>NUCLEOTIDE SEQUENCE</scope>
    <source>
        <strain evidence="3">STM</strain>
    </source>
</reference>